<organism evidence="6 7">
    <name type="scientific">Shewanella salipaludis</name>
    <dbReference type="NCBI Taxonomy" id="2723052"/>
    <lineage>
        <taxon>Bacteria</taxon>
        <taxon>Pseudomonadati</taxon>
        <taxon>Pseudomonadota</taxon>
        <taxon>Gammaproteobacteria</taxon>
        <taxon>Alteromonadales</taxon>
        <taxon>Shewanellaceae</taxon>
        <taxon>Shewanella</taxon>
    </lineage>
</organism>
<evidence type="ECO:0000259" key="5">
    <source>
        <dbReference type="PROSITE" id="PS01124"/>
    </source>
</evidence>
<reference evidence="6" key="1">
    <citation type="submission" date="2020-04" db="EMBL/GenBank/DDBJ databases">
        <title>Description of Shewanella salipaludis sp. nov., isolated from a salt marsh.</title>
        <authorList>
            <person name="Park S."/>
            <person name="Yoon J.-H."/>
        </authorList>
    </citation>
    <scope>NUCLEOTIDE SEQUENCE</scope>
    <source>
        <strain evidence="6">SHSM-M6</strain>
    </source>
</reference>
<comment type="caution">
    <text evidence="6">The sequence shown here is derived from an EMBL/GenBank/DDBJ whole genome shotgun (WGS) entry which is preliminary data.</text>
</comment>
<proteinExistence type="predicted"/>
<evidence type="ECO:0000256" key="3">
    <source>
        <dbReference type="ARBA" id="ARBA00023125"/>
    </source>
</evidence>
<gene>
    <name evidence="6" type="ORF">HC757_17150</name>
</gene>
<evidence type="ECO:0000256" key="1">
    <source>
        <dbReference type="ARBA" id="ARBA00022491"/>
    </source>
</evidence>
<keyword evidence="3" id="KW-0238">DNA-binding</keyword>
<dbReference type="RefSeq" id="WP_169565615.1">
    <property type="nucleotide sequence ID" value="NZ_JAAXYH010000018.1"/>
</dbReference>
<dbReference type="FunFam" id="1.10.10.60:FF:000132">
    <property type="entry name" value="AraC family transcriptional regulator"/>
    <property type="match status" value="1"/>
</dbReference>
<dbReference type="Proteomes" id="UP000737113">
    <property type="component" value="Unassembled WGS sequence"/>
</dbReference>
<dbReference type="Pfam" id="PF12833">
    <property type="entry name" value="HTH_18"/>
    <property type="match status" value="1"/>
</dbReference>
<protein>
    <submittedName>
        <fullName evidence="6">Helix-turn-helix transcriptional regulator</fullName>
    </submittedName>
</protein>
<name>A0A972FVK3_9GAMM</name>
<keyword evidence="1" id="KW-0678">Repressor</keyword>
<dbReference type="Pfam" id="PF02311">
    <property type="entry name" value="AraC_binding"/>
    <property type="match status" value="1"/>
</dbReference>
<dbReference type="CDD" id="cd06124">
    <property type="entry name" value="cupin_NimR-like_N"/>
    <property type="match status" value="1"/>
</dbReference>
<keyword evidence="2" id="KW-0805">Transcription regulation</keyword>
<dbReference type="SMART" id="SM00342">
    <property type="entry name" value="HTH_ARAC"/>
    <property type="match status" value="1"/>
</dbReference>
<dbReference type="Gene3D" id="1.10.10.60">
    <property type="entry name" value="Homeodomain-like"/>
    <property type="match status" value="1"/>
</dbReference>
<dbReference type="GO" id="GO:0003700">
    <property type="term" value="F:DNA-binding transcription factor activity"/>
    <property type="evidence" value="ECO:0007669"/>
    <property type="project" value="InterPro"/>
</dbReference>
<feature type="domain" description="HTH araC/xylS-type" evidence="5">
    <location>
        <begin position="160"/>
        <end position="257"/>
    </location>
</feature>
<dbReference type="InterPro" id="IPR009057">
    <property type="entry name" value="Homeodomain-like_sf"/>
</dbReference>
<evidence type="ECO:0000313" key="6">
    <source>
        <dbReference type="EMBL" id="NMH66888.1"/>
    </source>
</evidence>
<accession>A0A972FVK3</accession>
<dbReference type="InterPro" id="IPR018060">
    <property type="entry name" value="HTH_AraC"/>
</dbReference>
<keyword evidence="4" id="KW-0804">Transcription</keyword>
<dbReference type="InterPro" id="IPR003313">
    <property type="entry name" value="AraC-bd"/>
</dbReference>
<evidence type="ECO:0000256" key="2">
    <source>
        <dbReference type="ARBA" id="ARBA00023015"/>
    </source>
</evidence>
<dbReference type="PANTHER" id="PTHR11019:SF190">
    <property type="entry name" value="ARAC-FAMILY REGULATORY PROTEIN"/>
    <property type="match status" value="1"/>
</dbReference>
<dbReference type="SUPFAM" id="SSF46689">
    <property type="entry name" value="Homeodomain-like"/>
    <property type="match status" value="1"/>
</dbReference>
<sequence length="259" mass="29272">MANIYRPTPGSQAPEADVFFSHRLFSPNTTVPMHSHAWGQLQLVSGGVLELDVEGKRYLSPSQYALWVPAGVVHESFMRRSINYYSMNIVPELARSMPVETCLLTVSPIMHAIIADLRQRGVTVPQTPEDKNLVRVLLDQLAGASVSRAFLPSSTDKLLQPILAALEAAPTDNRSFGRWALELHTTERTLARRCRQLLGMSFTELRQRHKFIYSLQLLRQGASIKQIALSLGYNQTSPYISMFKKYAQCPPEQYRRRLS</sequence>
<dbReference type="GO" id="GO:0043565">
    <property type="term" value="F:sequence-specific DNA binding"/>
    <property type="evidence" value="ECO:0007669"/>
    <property type="project" value="InterPro"/>
</dbReference>
<dbReference type="PROSITE" id="PS01124">
    <property type="entry name" value="HTH_ARAC_FAMILY_2"/>
    <property type="match status" value="1"/>
</dbReference>
<evidence type="ECO:0000256" key="4">
    <source>
        <dbReference type="ARBA" id="ARBA00023163"/>
    </source>
</evidence>
<dbReference type="SUPFAM" id="SSF51182">
    <property type="entry name" value="RmlC-like cupins"/>
    <property type="match status" value="1"/>
</dbReference>
<dbReference type="EMBL" id="JAAXYH010000018">
    <property type="protein sequence ID" value="NMH66888.1"/>
    <property type="molecule type" value="Genomic_DNA"/>
</dbReference>
<dbReference type="PANTHER" id="PTHR11019">
    <property type="entry name" value="HTH-TYPE TRANSCRIPTIONAL REGULATOR NIMR"/>
    <property type="match status" value="1"/>
</dbReference>
<dbReference type="InterPro" id="IPR011051">
    <property type="entry name" value="RmlC_Cupin_sf"/>
</dbReference>
<dbReference type="AlphaFoldDB" id="A0A972FVK3"/>
<evidence type="ECO:0000313" key="7">
    <source>
        <dbReference type="Proteomes" id="UP000737113"/>
    </source>
</evidence>
<keyword evidence="7" id="KW-1185">Reference proteome</keyword>
<dbReference type="InterPro" id="IPR014710">
    <property type="entry name" value="RmlC-like_jellyroll"/>
</dbReference>
<dbReference type="Gene3D" id="2.60.120.10">
    <property type="entry name" value="Jelly Rolls"/>
    <property type="match status" value="1"/>
</dbReference>